<dbReference type="SUPFAM" id="SSF52172">
    <property type="entry name" value="CheY-like"/>
    <property type="match status" value="1"/>
</dbReference>
<feature type="domain" description="OmpR/PhoB-type" evidence="9">
    <location>
        <begin position="127"/>
        <end position="225"/>
    </location>
</feature>
<sequence length="226" mass="25571">MAAAPKVVVIDDERHLRELLELGLNEDGFEVRSAPDGRAGLQLVRDWRPDAIVLDVMLPFVDGLALLPMLRRVTEAPILMLSAKADTDDRITGLRRGADDYISKPFEMSELVARLHSALRRPRLEQPSIVAYADLSIDLDRREVKRGEQRIELSAREYALLLTFVRNPERVFTRDQLLDLVWGTDRDVGPGAVETYVSYLRAKIDAGFDPKLIRTIRGAGYALREH</sequence>
<dbReference type="CDD" id="cd17574">
    <property type="entry name" value="REC_OmpR"/>
    <property type="match status" value="1"/>
</dbReference>
<evidence type="ECO:0000313" key="10">
    <source>
        <dbReference type="EMBL" id="BDE06804.1"/>
    </source>
</evidence>
<dbReference type="GO" id="GO:0005829">
    <property type="term" value="C:cytosol"/>
    <property type="evidence" value="ECO:0007669"/>
    <property type="project" value="TreeGrafter"/>
</dbReference>
<dbReference type="RefSeq" id="WP_317994451.1">
    <property type="nucleotide sequence ID" value="NZ_AP025523.1"/>
</dbReference>
<dbReference type="KEGG" id="vab:WPS_20800"/>
<feature type="DNA-binding region" description="OmpR/PhoB-type" evidence="7">
    <location>
        <begin position="127"/>
        <end position="225"/>
    </location>
</feature>
<protein>
    <submittedName>
        <fullName evidence="10">DNA-binding response regulator</fullName>
    </submittedName>
</protein>
<gene>
    <name evidence="10" type="ORF">WPS_20800</name>
</gene>
<dbReference type="SMART" id="SM00448">
    <property type="entry name" value="REC"/>
    <property type="match status" value="1"/>
</dbReference>
<evidence type="ECO:0000256" key="1">
    <source>
        <dbReference type="ARBA" id="ARBA00022553"/>
    </source>
</evidence>
<keyword evidence="5" id="KW-0804">Transcription</keyword>
<keyword evidence="11" id="KW-1185">Reference proteome</keyword>
<dbReference type="InterPro" id="IPR036388">
    <property type="entry name" value="WH-like_DNA-bd_sf"/>
</dbReference>
<keyword evidence="1 6" id="KW-0597">Phosphoprotein</keyword>
<dbReference type="FunFam" id="1.10.10.10:FF:000005">
    <property type="entry name" value="Two-component system response regulator"/>
    <property type="match status" value="1"/>
</dbReference>
<dbReference type="Gene3D" id="3.40.50.2300">
    <property type="match status" value="1"/>
</dbReference>
<keyword evidence="4 7" id="KW-0238">DNA-binding</keyword>
<feature type="domain" description="Response regulatory" evidence="8">
    <location>
        <begin position="6"/>
        <end position="119"/>
    </location>
</feature>
<dbReference type="EMBL" id="AP025523">
    <property type="protein sequence ID" value="BDE06804.1"/>
    <property type="molecule type" value="Genomic_DNA"/>
</dbReference>
<feature type="modified residue" description="4-aspartylphosphate" evidence="6">
    <location>
        <position position="55"/>
    </location>
</feature>
<dbReference type="PROSITE" id="PS51755">
    <property type="entry name" value="OMPR_PHOB"/>
    <property type="match status" value="1"/>
</dbReference>
<evidence type="ECO:0000259" key="9">
    <source>
        <dbReference type="PROSITE" id="PS51755"/>
    </source>
</evidence>
<evidence type="ECO:0000313" key="11">
    <source>
        <dbReference type="Proteomes" id="UP001317532"/>
    </source>
</evidence>
<evidence type="ECO:0000256" key="7">
    <source>
        <dbReference type="PROSITE-ProRule" id="PRU01091"/>
    </source>
</evidence>
<dbReference type="InterPro" id="IPR011006">
    <property type="entry name" value="CheY-like_superfamily"/>
</dbReference>
<evidence type="ECO:0000256" key="3">
    <source>
        <dbReference type="ARBA" id="ARBA00023015"/>
    </source>
</evidence>
<dbReference type="Pfam" id="PF00072">
    <property type="entry name" value="Response_reg"/>
    <property type="match status" value="1"/>
</dbReference>
<dbReference type="AlphaFoldDB" id="A0AAN1XXL4"/>
<accession>A0AAN1XXL4</accession>
<dbReference type="PROSITE" id="PS50110">
    <property type="entry name" value="RESPONSE_REGULATORY"/>
    <property type="match status" value="1"/>
</dbReference>
<dbReference type="GO" id="GO:0032993">
    <property type="term" value="C:protein-DNA complex"/>
    <property type="evidence" value="ECO:0007669"/>
    <property type="project" value="TreeGrafter"/>
</dbReference>
<dbReference type="Gene3D" id="1.10.10.10">
    <property type="entry name" value="Winged helix-like DNA-binding domain superfamily/Winged helix DNA-binding domain"/>
    <property type="match status" value="1"/>
</dbReference>
<reference evidence="10 11" key="1">
    <citation type="journal article" date="2022" name="ISME Commun">
        <title>Vulcanimicrobium alpinus gen. nov. sp. nov., the first cultivated representative of the candidate phylum 'Eremiobacterota', is a metabolically versatile aerobic anoxygenic phototroph.</title>
        <authorList>
            <person name="Yabe S."/>
            <person name="Muto K."/>
            <person name="Abe K."/>
            <person name="Yokota A."/>
            <person name="Staudigel H."/>
            <person name="Tebo B.M."/>
        </authorList>
    </citation>
    <scope>NUCLEOTIDE SEQUENCE [LARGE SCALE GENOMIC DNA]</scope>
    <source>
        <strain evidence="10 11">WC8-2</strain>
    </source>
</reference>
<evidence type="ECO:0000259" key="8">
    <source>
        <dbReference type="PROSITE" id="PS50110"/>
    </source>
</evidence>
<evidence type="ECO:0000256" key="4">
    <source>
        <dbReference type="ARBA" id="ARBA00023125"/>
    </source>
</evidence>
<dbReference type="Proteomes" id="UP001317532">
    <property type="component" value="Chromosome"/>
</dbReference>
<dbReference type="PANTHER" id="PTHR48111:SF1">
    <property type="entry name" value="TWO-COMPONENT RESPONSE REGULATOR ORR33"/>
    <property type="match status" value="1"/>
</dbReference>
<dbReference type="Pfam" id="PF00486">
    <property type="entry name" value="Trans_reg_C"/>
    <property type="match status" value="1"/>
</dbReference>
<dbReference type="InterPro" id="IPR001867">
    <property type="entry name" value="OmpR/PhoB-type_DNA-bd"/>
</dbReference>
<dbReference type="InterPro" id="IPR039420">
    <property type="entry name" value="WalR-like"/>
</dbReference>
<dbReference type="GO" id="GO:0006355">
    <property type="term" value="P:regulation of DNA-templated transcription"/>
    <property type="evidence" value="ECO:0007669"/>
    <property type="project" value="InterPro"/>
</dbReference>
<dbReference type="CDD" id="cd00383">
    <property type="entry name" value="trans_reg_C"/>
    <property type="match status" value="1"/>
</dbReference>
<keyword evidence="3" id="KW-0805">Transcription regulation</keyword>
<dbReference type="SMART" id="SM00862">
    <property type="entry name" value="Trans_reg_C"/>
    <property type="match status" value="1"/>
</dbReference>
<dbReference type="InterPro" id="IPR001789">
    <property type="entry name" value="Sig_transdc_resp-reg_receiver"/>
</dbReference>
<proteinExistence type="predicted"/>
<organism evidence="10 11">
    <name type="scientific">Vulcanimicrobium alpinum</name>
    <dbReference type="NCBI Taxonomy" id="3016050"/>
    <lineage>
        <taxon>Bacteria</taxon>
        <taxon>Bacillati</taxon>
        <taxon>Vulcanimicrobiota</taxon>
        <taxon>Vulcanimicrobiia</taxon>
        <taxon>Vulcanimicrobiales</taxon>
        <taxon>Vulcanimicrobiaceae</taxon>
        <taxon>Vulcanimicrobium</taxon>
    </lineage>
</organism>
<dbReference type="GO" id="GO:0000976">
    <property type="term" value="F:transcription cis-regulatory region binding"/>
    <property type="evidence" value="ECO:0007669"/>
    <property type="project" value="TreeGrafter"/>
</dbReference>
<keyword evidence="2" id="KW-0902">Two-component regulatory system</keyword>
<dbReference type="GO" id="GO:0000156">
    <property type="term" value="F:phosphorelay response regulator activity"/>
    <property type="evidence" value="ECO:0007669"/>
    <property type="project" value="TreeGrafter"/>
</dbReference>
<dbReference type="PANTHER" id="PTHR48111">
    <property type="entry name" value="REGULATOR OF RPOS"/>
    <property type="match status" value="1"/>
</dbReference>
<evidence type="ECO:0000256" key="2">
    <source>
        <dbReference type="ARBA" id="ARBA00023012"/>
    </source>
</evidence>
<name>A0AAN1XXL4_UNVUL</name>
<evidence type="ECO:0000256" key="6">
    <source>
        <dbReference type="PROSITE-ProRule" id="PRU00169"/>
    </source>
</evidence>
<evidence type="ECO:0000256" key="5">
    <source>
        <dbReference type="ARBA" id="ARBA00023163"/>
    </source>
</evidence>